<proteinExistence type="predicted"/>
<dbReference type="SUPFAM" id="SSF50475">
    <property type="entry name" value="FMN-binding split barrel"/>
    <property type="match status" value="1"/>
</dbReference>
<dbReference type="Proteomes" id="UP000832011">
    <property type="component" value="Chromosome"/>
</dbReference>
<evidence type="ECO:0008006" key="3">
    <source>
        <dbReference type="Google" id="ProtNLM"/>
    </source>
</evidence>
<dbReference type="RefSeq" id="WP_058357799.1">
    <property type="nucleotide sequence ID" value="NZ_CABKVG010000010.1"/>
</dbReference>
<dbReference type="Gene3D" id="2.30.110.10">
    <property type="entry name" value="Electron Transport, Fmn-binding Protein, Chain A"/>
    <property type="match status" value="1"/>
</dbReference>
<keyword evidence="2" id="KW-1185">Reference proteome</keyword>
<name>A0ABY4DYC9_9NEIS</name>
<accession>A0ABY4DYC9</accession>
<gene>
    <name evidence="1" type="ORF">LVJ82_13720</name>
</gene>
<dbReference type="InterPro" id="IPR012349">
    <property type="entry name" value="Split_barrel_FMN-bd"/>
</dbReference>
<evidence type="ECO:0000313" key="2">
    <source>
        <dbReference type="Proteomes" id="UP000832011"/>
    </source>
</evidence>
<evidence type="ECO:0000313" key="1">
    <source>
        <dbReference type="EMBL" id="UOO88516.1"/>
    </source>
</evidence>
<reference evidence="1 2" key="1">
    <citation type="journal article" date="2022" name="Res Sq">
        <title>Evolution of multicellular longitudinally dividing oral cavity symbionts (Neisseriaceae).</title>
        <authorList>
            <person name="Nyongesa S."/>
            <person name="Weber P."/>
            <person name="Bernet E."/>
            <person name="Pullido F."/>
            <person name="Nieckarz M."/>
            <person name="Delaby M."/>
            <person name="Nieves C."/>
            <person name="Viehboeck T."/>
            <person name="Krause N."/>
            <person name="Rivera-Millot A."/>
            <person name="Nakamura A."/>
            <person name="Vischer N."/>
            <person name="VanNieuwenhze M."/>
            <person name="Brun Y."/>
            <person name="Cava F."/>
            <person name="Bulgheresi S."/>
            <person name="Veyrier F."/>
        </authorList>
    </citation>
    <scope>NUCLEOTIDE SEQUENCE [LARGE SCALE GENOMIC DNA]</scope>
    <source>
        <strain evidence="1 2">SN4</strain>
    </source>
</reference>
<dbReference type="EMBL" id="CP091511">
    <property type="protein sequence ID" value="UOO88516.1"/>
    <property type="molecule type" value="Genomic_DNA"/>
</dbReference>
<sequence>MHSKLDDVPQTLRNIHANSKRLMLATGHAAQTPYVCHVPYVWAEDAYCVWIADVTESIRHLRLAGQASVMLLEQGHGQQCAQLVWIVEASEVVYQSPEYRELLSALCASTGMDLQAALNMECQALYRLRPVQGRLMTDLNEIVALTAADLHEALTPTKQKPTALAIG</sequence>
<organism evidence="1 2">
    <name type="scientific">Vitreoscilla massiliensis</name>
    <dbReference type="NCBI Taxonomy" id="1689272"/>
    <lineage>
        <taxon>Bacteria</taxon>
        <taxon>Pseudomonadati</taxon>
        <taxon>Pseudomonadota</taxon>
        <taxon>Betaproteobacteria</taxon>
        <taxon>Neisseriales</taxon>
        <taxon>Neisseriaceae</taxon>
        <taxon>Vitreoscilla</taxon>
    </lineage>
</organism>
<protein>
    <recommendedName>
        <fullName evidence="3">Pyridoxamine 5'-phosphate oxidase putative domain-containing protein</fullName>
    </recommendedName>
</protein>